<dbReference type="InterPro" id="IPR014001">
    <property type="entry name" value="Helicase_ATP-bd"/>
</dbReference>
<protein>
    <submittedName>
        <fullName evidence="7">Helicase</fullName>
    </submittedName>
</protein>
<dbReference type="PROSITE" id="PS51192">
    <property type="entry name" value="HELICASE_ATP_BIND_1"/>
    <property type="match status" value="1"/>
</dbReference>
<keyword evidence="4" id="KW-0067">ATP-binding</keyword>
<dbReference type="CDD" id="cd00525">
    <property type="entry name" value="AE_Prim_S_like"/>
    <property type="match status" value="1"/>
</dbReference>
<dbReference type="Pfam" id="PF13091">
    <property type="entry name" value="PLDc_2"/>
    <property type="match status" value="1"/>
</dbReference>
<evidence type="ECO:0000256" key="1">
    <source>
        <dbReference type="ARBA" id="ARBA00022741"/>
    </source>
</evidence>
<reference evidence="7" key="1">
    <citation type="submission" date="2022-11" db="EMBL/GenBank/DDBJ databases">
        <title>Draft genome sequence of Sellimonas catena strain 18CBH55.</title>
        <authorList>
            <person name="Atsushi H."/>
            <person name="Moriya O."/>
            <person name="Mitsuo S."/>
        </authorList>
    </citation>
    <scope>NUCLEOTIDE SEQUENCE</scope>
    <source>
        <strain evidence="7">18CBH55</strain>
    </source>
</reference>
<organism evidence="7 8">
    <name type="scientific">Sellimonas catena</name>
    <dbReference type="NCBI Taxonomy" id="2994035"/>
    <lineage>
        <taxon>Bacteria</taxon>
        <taxon>Bacillati</taxon>
        <taxon>Bacillota</taxon>
        <taxon>Clostridia</taxon>
        <taxon>Lachnospirales</taxon>
        <taxon>Lachnospiraceae</taxon>
        <taxon>Sellimonas</taxon>
    </lineage>
</organism>
<dbReference type="GO" id="GO:0005524">
    <property type="term" value="F:ATP binding"/>
    <property type="evidence" value="ECO:0007669"/>
    <property type="project" value="UniProtKB-KW"/>
</dbReference>
<dbReference type="Gene3D" id="3.30.870.10">
    <property type="entry name" value="Endonuclease Chain A"/>
    <property type="match status" value="1"/>
</dbReference>
<dbReference type="Proteomes" id="UP001145094">
    <property type="component" value="Unassembled WGS sequence"/>
</dbReference>
<dbReference type="CDD" id="cd17926">
    <property type="entry name" value="DEXHc_RE"/>
    <property type="match status" value="1"/>
</dbReference>
<dbReference type="SMART" id="SM00487">
    <property type="entry name" value="DEXDc"/>
    <property type="match status" value="1"/>
</dbReference>
<dbReference type="InterPro" id="IPR025202">
    <property type="entry name" value="PLD-like_dom"/>
</dbReference>
<dbReference type="GO" id="GO:0004386">
    <property type="term" value="F:helicase activity"/>
    <property type="evidence" value="ECO:0007669"/>
    <property type="project" value="UniProtKB-KW"/>
</dbReference>
<evidence type="ECO:0000256" key="2">
    <source>
        <dbReference type="ARBA" id="ARBA00022801"/>
    </source>
</evidence>
<dbReference type="CDD" id="cd18785">
    <property type="entry name" value="SF2_C"/>
    <property type="match status" value="1"/>
</dbReference>
<dbReference type="CDD" id="cd09126">
    <property type="entry name" value="PLDc_C_DEXD_like"/>
    <property type="match status" value="1"/>
</dbReference>
<keyword evidence="5" id="KW-0175">Coiled coil</keyword>
<sequence>MDNKDKIIREQREEIRLLNEEIKCLQLLLSQAGIPYGKGIQEKERPVAQQKDSVMSEMETVREQFIILETITQKHAQYFYSFFKGRKDVYSKRAGKPNPKTGKTGYYTQCWNYWKPGICPKYEKKKIKCADCPEQHYKELTGKVIMQHLTGAREDCSDVIGVYPMLPDETCNFLVFDFDNHDDTTNGDDYANTDELWREEVNALREICRIYGVDILTERSRSGKGAHIWMFFQEPVPARTARLFGTALLTKGAESVNQKSFRTYDRMLPAQDHMPVGGLGNLIALPLQGQALKKGNSAFIDQDWNVYPNQWQQLQNVKKLSKEFIDKKINEWAEDGVLGALSDLENMDKEENGEVSEDNAENLQKAALNGHSQQIASQKSGKKSKPWKKKKLQFYSEDVSGQVHLVLANGIYVEKENLQPRLQNTLRRMAAYSNPQYYKNHAMGFSNRDNPRIVACFEEFDDYISIPRGLREILSEKLKQAEIPYEVSDERQKGKSICVEFSAELYPEQRKASEQMLRYENGILHAATAFGKTAVGAYLIAARKTNTLILVHNKEIMNNWVEDIQKFLDINEEPPEYTTPKGRVKRRKSVIGTRYAGHDSMTGIIDVVMISSLGKPGNIDTVVKDYGMVLIDECHHCASDTAEAVVKEVSARYVYGLTATPKRDDGQEQKIFMQIGPVRYRFSAKDKVKLQGIAHYVYPRFTRLINTTGQEWKINEAYAAVRGSDVRNRQIISDVEECLRQGRTPLVLTKFRDHADILLAMLRDKADHVFLLKGGRSRKENEQIRENMKNVPANESMVLVAIGQYIGEGFNYPRLDTMMLTTPIAWQGNVEQYSGRLHRDYEGKRKVIIYDYVDAHIRVLDKMYYKRLRAYKKIGYEIVMNEAEKKQETNAIFDSESYTSVFERDVAQADTEIVISSPGIGAKGVHRILKTLEERHDSGVKITLLTLSADNYPQQRIEKTKGLITELIESGVTVLEKTGMHEHFAVIDREIVWYGSVNLLSNVKEEDGLMRVKSREIAQELLEIGFLE</sequence>
<dbReference type="Pfam" id="PF22548">
    <property type="entry name" value="AEP-TOTE"/>
    <property type="match status" value="1"/>
</dbReference>
<proteinExistence type="predicted"/>
<dbReference type="GO" id="GO:0016787">
    <property type="term" value="F:hydrolase activity"/>
    <property type="evidence" value="ECO:0007669"/>
    <property type="project" value="UniProtKB-KW"/>
</dbReference>
<feature type="coiled-coil region" evidence="5">
    <location>
        <begin position="1"/>
        <end position="28"/>
    </location>
</feature>
<evidence type="ECO:0000256" key="4">
    <source>
        <dbReference type="ARBA" id="ARBA00022840"/>
    </source>
</evidence>
<feature type="domain" description="Helicase ATP-binding" evidence="6">
    <location>
        <begin position="513"/>
        <end position="679"/>
    </location>
</feature>
<comment type="caution">
    <text evidence="7">The sequence shown here is derived from an EMBL/GenBank/DDBJ whole genome shotgun (WGS) entry which is preliminary data.</text>
</comment>
<keyword evidence="3 7" id="KW-0347">Helicase</keyword>
<dbReference type="GO" id="GO:0003677">
    <property type="term" value="F:DNA binding"/>
    <property type="evidence" value="ECO:0007669"/>
    <property type="project" value="InterPro"/>
</dbReference>
<reference evidence="7" key="3">
    <citation type="journal article" date="2023" name="Int. J. Syst. Evol. Microbiol.">
        <title>Sellimonas catena sp. nov., isolated from human faeces.</title>
        <authorList>
            <person name="Hisatomi A."/>
            <person name="Ohkuma M."/>
            <person name="Sakamoto M."/>
        </authorList>
    </citation>
    <scope>NUCLEOTIDE SEQUENCE</scope>
    <source>
        <strain evidence="7">18CBH55</strain>
    </source>
</reference>
<dbReference type="EMBL" id="BSCH01000041">
    <property type="protein sequence ID" value="GLG92145.1"/>
    <property type="molecule type" value="Genomic_DNA"/>
</dbReference>
<dbReference type="RefSeq" id="WP_281846022.1">
    <property type="nucleotide sequence ID" value="NZ_BSCH01000041.1"/>
</dbReference>
<dbReference type="AlphaFoldDB" id="A0A9W6CH09"/>
<dbReference type="Gene3D" id="3.40.50.300">
    <property type="entry name" value="P-loop containing nucleotide triphosphate hydrolases"/>
    <property type="match status" value="2"/>
</dbReference>
<dbReference type="InterPro" id="IPR027417">
    <property type="entry name" value="P-loop_NTPase"/>
</dbReference>
<keyword evidence="2" id="KW-0378">Hydrolase</keyword>
<dbReference type="InterPro" id="IPR006935">
    <property type="entry name" value="Helicase/UvrB_N"/>
</dbReference>
<dbReference type="SUPFAM" id="SSF52540">
    <property type="entry name" value="P-loop containing nucleoside triphosphate hydrolases"/>
    <property type="match status" value="2"/>
</dbReference>
<keyword evidence="1" id="KW-0547">Nucleotide-binding</keyword>
<evidence type="ECO:0000256" key="5">
    <source>
        <dbReference type="SAM" id="Coils"/>
    </source>
</evidence>
<dbReference type="InterPro" id="IPR050615">
    <property type="entry name" value="ATP-dep_DNA_Helicase"/>
</dbReference>
<dbReference type="InterPro" id="IPR054347">
    <property type="entry name" value="TOTE_primase"/>
</dbReference>
<evidence type="ECO:0000313" key="7">
    <source>
        <dbReference type="EMBL" id="GLG92145.1"/>
    </source>
</evidence>
<dbReference type="Pfam" id="PF04851">
    <property type="entry name" value="ResIII"/>
    <property type="match status" value="1"/>
</dbReference>
<accession>A0A9W6CH09</accession>
<dbReference type="PANTHER" id="PTHR11274:SF0">
    <property type="entry name" value="GENERAL TRANSCRIPTION AND DNA REPAIR FACTOR IIH HELICASE SUBUNIT XPB"/>
    <property type="match status" value="1"/>
</dbReference>
<name>A0A9W6CH09_9FIRM</name>
<evidence type="ECO:0000256" key="3">
    <source>
        <dbReference type="ARBA" id="ARBA00022806"/>
    </source>
</evidence>
<dbReference type="PANTHER" id="PTHR11274">
    <property type="entry name" value="RAD25/XP-B DNA REPAIR HELICASE"/>
    <property type="match status" value="1"/>
</dbReference>
<evidence type="ECO:0000313" key="8">
    <source>
        <dbReference type="Proteomes" id="UP001145094"/>
    </source>
</evidence>
<reference evidence="7" key="2">
    <citation type="submission" date="2022-11" db="EMBL/GenBank/DDBJ databases">
        <title>Draft genome sequence of Sellimonas catena strain 18CBH55.</title>
        <authorList>
            <person name="Hisatomi A."/>
            <person name="Ohkuma M."/>
            <person name="Sakamoto M."/>
        </authorList>
    </citation>
    <scope>NUCLEOTIDE SEQUENCE</scope>
    <source>
        <strain evidence="7">18CBH55</strain>
    </source>
</reference>
<gene>
    <name evidence="7" type="ORF">Selli2_35720</name>
</gene>
<evidence type="ECO:0000259" key="6">
    <source>
        <dbReference type="PROSITE" id="PS51192"/>
    </source>
</evidence>
<dbReference type="SUPFAM" id="SSF56024">
    <property type="entry name" value="Phospholipase D/nuclease"/>
    <property type="match status" value="1"/>
</dbReference>